<dbReference type="InterPro" id="IPR017871">
    <property type="entry name" value="ABC_transporter-like_CS"/>
</dbReference>
<protein>
    <submittedName>
        <fullName evidence="6">ATP-binding cassette domain-containing protein</fullName>
    </submittedName>
</protein>
<dbReference type="SUPFAM" id="SSF52540">
    <property type="entry name" value="P-loop containing nucleoside triphosphate hydrolases"/>
    <property type="match status" value="1"/>
</dbReference>
<dbReference type="GO" id="GO:0005524">
    <property type="term" value="F:ATP binding"/>
    <property type="evidence" value="ECO:0007669"/>
    <property type="project" value="UniProtKB-KW"/>
</dbReference>
<keyword evidence="2" id="KW-0813">Transport</keyword>
<dbReference type="SMART" id="SM00382">
    <property type="entry name" value="AAA"/>
    <property type="match status" value="1"/>
</dbReference>
<evidence type="ECO:0000259" key="5">
    <source>
        <dbReference type="PROSITE" id="PS50893"/>
    </source>
</evidence>
<dbReference type="Pfam" id="PF00005">
    <property type="entry name" value="ABC_tran"/>
    <property type="match status" value="1"/>
</dbReference>
<keyword evidence="3" id="KW-0547">Nucleotide-binding</keyword>
<dbReference type="Gene3D" id="3.40.50.300">
    <property type="entry name" value="P-loop containing nucleotide triphosphate hydrolases"/>
    <property type="match status" value="1"/>
</dbReference>
<dbReference type="GO" id="GO:0016887">
    <property type="term" value="F:ATP hydrolysis activity"/>
    <property type="evidence" value="ECO:0007669"/>
    <property type="project" value="InterPro"/>
</dbReference>
<sequence>MHEMVIETSGLSRRFGDRLVVDSLSLQVPAGSVYGFLGPNGAGKTTTIRMLLGLLRGHGGEIRIFGASLEQQRLAVLRRIGALVEAPSLYPHLTGAENLRHACLLKQTPASDLARVLDIVGLSSDGARQVKTYSLGMKQRLGLAVALLGRPELIILDEPTNGLDPAGIQEMRHLLRDMPVAHGVSVFLSSHLLSEVDQIATHIGIIAAGKLQFQGSPEELRARRQAALRIGLDRPEIAAELLRQQGWPAVTREQNAVELPAMDRDSTVQINRFLVERGFAVYLINNHQPTLEEMFFDLTQPA</sequence>
<dbReference type="InterPro" id="IPR003439">
    <property type="entry name" value="ABC_transporter-like_ATP-bd"/>
</dbReference>
<evidence type="ECO:0000313" key="6">
    <source>
        <dbReference type="EMBL" id="QOY90396.1"/>
    </source>
</evidence>
<dbReference type="PROSITE" id="PS50893">
    <property type="entry name" value="ABC_TRANSPORTER_2"/>
    <property type="match status" value="1"/>
</dbReference>
<reference evidence="6 7" key="1">
    <citation type="submission" date="2020-10" db="EMBL/GenBank/DDBJ databases">
        <title>Complete genome sequence of Paludibaculum fermentans P105T, a facultatively anaerobic acidobacterium capable of dissimilatory Fe(III) reduction.</title>
        <authorList>
            <person name="Dedysh S.N."/>
            <person name="Beletsky A.V."/>
            <person name="Kulichevskaya I.S."/>
            <person name="Mardanov A.V."/>
            <person name="Ravin N.V."/>
        </authorList>
    </citation>
    <scope>NUCLEOTIDE SEQUENCE [LARGE SCALE GENOMIC DNA]</scope>
    <source>
        <strain evidence="6 7">P105</strain>
    </source>
</reference>
<organism evidence="6 7">
    <name type="scientific">Paludibaculum fermentans</name>
    <dbReference type="NCBI Taxonomy" id="1473598"/>
    <lineage>
        <taxon>Bacteria</taxon>
        <taxon>Pseudomonadati</taxon>
        <taxon>Acidobacteriota</taxon>
        <taxon>Terriglobia</taxon>
        <taxon>Bryobacterales</taxon>
        <taxon>Bryobacteraceae</taxon>
        <taxon>Paludibaculum</taxon>
    </lineage>
</organism>
<evidence type="ECO:0000313" key="7">
    <source>
        <dbReference type="Proteomes" id="UP000593892"/>
    </source>
</evidence>
<evidence type="ECO:0000256" key="3">
    <source>
        <dbReference type="ARBA" id="ARBA00022741"/>
    </source>
</evidence>
<dbReference type="EMBL" id="CP063849">
    <property type="protein sequence ID" value="QOY90396.1"/>
    <property type="molecule type" value="Genomic_DNA"/>
</dbReference>
<dbReference type="PANTHER" id="PTHR43335:SF4">
    <property type="entry name" value="ABC TRANSPORTER, ATP-BINDING PROTEIN"/>
    <property type="match status" value="1"/>
</dbReference>
<dbReference type="InterPro" id="IPR027417">
    <property type="entry name" value="P-loop_NTPase"/>
</dbReference>
<keyword evidence="7" id="KW-1185">Reference proteome</keyword>
<gene>
    <name evidence="6" type="ORF">IRI77_10700</name>
</gene>
<evidence type="ECO:0000256" key="2">
    <source>
        <dbReference type="ARBA" id="ARBA00022448"/>
    </source>
</evidence>
<name>A0A7S7SNB7_PALFE</name>
<dbReference type="Proteomes" id="UP000593892">
    <property type="component" value="Chromosome"/>
</dbReference>
<evidence type="ECO:0000256" key="1">
    <source>
        <dbReference type="ARBA" id="ARBA00005417"/>
    </source>
</evidence>
<proteinExistence type="inferred from homology"/>
<dbReference type="PROSITE" id="PS00211">
    <property type="entry name" value="ABC_TRANSPORTER_1"/>
    <property type="match status" value="1"/>
</dbReference>
<accession>A0A7S7SNB7</accession>
<feature type="domain" description="ABC transporter" evidence="5">
    <location>
        <begin position="6"/>
        <end position="233"/>
    </location>
</feature>
<keyword evidence="4 6" id="KW-0067">ATP-binding</keyword>
<dbReference type="KEGG" id="pfer:IRI77_10700"/>
<dbReference type="InterPro" id="IPR003593">
    <property type="entry name" value="AAA+_ATPase"/>
</dbReference>
<comment type="similarity">
    <text evidence="1">Belongs to the ABC transporter superfamily.</text>
</comment>
<evidence type="ECO:0000256" key="4">
    <source>
        <dbReference type="ARBA" id="ARBA00022840"/>
    </source>
</evidence>
<dbReference type="AlphaFoldDB" id="A0A7S7SNB7"/>
<dbReference type="PANTHER" id="PTHR43335">
    <property type="entry name" value="ABC TRANSPORTER, ATP-BINDING PROTEIN"/>
    <property type="match status" value="1"/>
</dbReference>